<dbReference type="PROSITE" id="PS51034">
    <property type="entry name" value="ZP_2"/>
    <property type="match status" value="1"/>
</dbReference>
<evidence type="ECO:0000313" key="3">
    <source>
        <dbReference type="Proteomes" id="UP001652741"/>
    </source>
</evidence>
<proteinExistence type="inferred from homology"/>
<evidence type="ECO:0000313" key="4">
    <source>
        <dbReference type="RefSeq" id="XP_045562149.1"/>
    </source>
</evidence>
<reference evidence="4" key="1">
    <citation type="submission" date="2025-08" db="UniProtKB">
        <authorList>
            <consortium name="RefSeq"/>
        </authorList>
    </citation>
    <scope>IDENTIFICATION</scope>
</reference>
<feature type="domain" description="ZP" evidence="2">
    <location>
        <begin position="116"/>
        <end position="280"/>
    </location>
</feature>
<evidence type="ECO:0000256" key="1">
    <source>
        <dbReference type="RuleBase" id="RU367066"/>
    </source>
</evidence>
<dbReference type="Gene3D" id="2.60.40.3210">
    <property type="entry name" value="Zona pellucida, ZP-N domain"/>
    <property type="match status" value="1"/>
</dbReference>
<gene>
    <name evidence="4" type="primary">LOC123729829</name>
</gene>
<keyword evidence="1" id="KW-0272">Extracellular matrix</keyword>
<organism evidence="3 4">
    <name type="scientific">Salmo salar</name>
    <name type="common">Atlantic salmon</name>
    <dbReference type="NCBI Taxonomy" id="8030"/>
    <lineage>
        <taxon>Eukaryota</taxon>
        <taxon>Metazoa</taxon>
        <taxon>Chordata</taxon>
        <taxon>Craniata</taxon>
        <taxon>Vertebrata</taxon>
        <taxon>Euteleostomi</taxon>
        <taxon>Actinopterygii</taxon>
        <taxon>Neopterygii</taxon>
        <taxon>Teleostei</taxon>
        <taxon>Protacanthopterygii</taxon>
        <taxon>Salmoniformes</taxon>
        <taxon>Salmonidae</taxon>
        <taxon>Salmoninae</taxon>
        <taxon>Salmo</taxon>
    </lineage>
</organism>
<dbReference type="Pfam" id="PF23344">
    <property type="entry name" value="ZP-N"/>
    <property type="match status" value="1"/>
</dbReference>
<keyword evidence="1" id="KW-0732">Signal</keyword>
<dbReference type="InterPro" id="IPR055356">
    <property type="entry name" value="ZP-N"/>
</dbReference>
<comment type="function">
    <text evidence="1">Component of the zona pellucida, an extracellular matrix surrounding oocytes which mediates sperm binding, induction of the acrosome reaction and prevents post-fertilization polyspermy. The zona pellucida is composed of 3 to 4 glycoproteins, ZP1, ZP2, ZP3, and ZP4. ZP3 is essential for sperm binding and zona matrix formation.</text>
</comment>
<sequence>MEFCITFLLLLTFGCSATVQQLYREARSQSQVAHAPGRFVPQYRPAQEPARFQPRPVQWPSRVQTPTQVQNPFLQSKQTFNEPLTWRFPEDPVKEVQLAIDEQRPLPVPASSVAVQCGETAARVEVKRDLLGIGQLIHPEDLTLGGCAVTGEDASAQVLIFVTELHGCGSTLTMTEDSLVYVFTLRYTPATLGSSPIVRTREVVVWVECHYQRKHDVSSDSVKPTWNPYASTKVAEELLYFSLRLMTAKCRTLCDRVVRLEEEKGTEWECNHGMDGQEQR</sequence>
<dbReference type="InterPro" id="IPR001507">
    <property type="entry name" value="ZP_dom"/>
</dbReference>
<comment type="PTM">
    <text evidence="1">Proteolytically cleaved before the transmembrane segment to yield the secreted ectodomain incorporated in the zona pellucida.</text>
</comment>
<dbReference type="PANTHER" id="PTHR11576:SF2">
    <property type="entry name" value="ZONA PELLUCIDA SPERM-BINDING PROTEIN 3"/>
    <property type="match status" value="1"/>
</dbReference>
<dbReference type="PANTHER" id="PTHR11576">
    <property type="entry name" value="ZONA PELLUCIDA SPERM-BINDING PROTEIN 3"/>
    <property type="match status" value="1"/>
</dbReference>
<evidence type="ECO:0000259" key="2">
    <source>
        <dbReference type="PROSITE" id="PS51034"/>
    </source>
</evidence>
<name>A0ABM3DTL9_SALSA</name>
<feature type="chain" id="PRO_5044994558" description="Zona pellucida sperm-binding protein 3" evidence="1">
    <location>
        <begin position="18"/>
        <end position="280"/>
    </location>
</feature>
<dbReference type="RefSeq" id="XP_045562149.1">
    <property type="nucleotide sequence ID" value="XM_045706193.1"/>
</dbReference>
<feature type="signal peptide" evidence="1">
    <location>
        <begin position="1"/>
        <end position="17"/>
    </location>
</feature>
<keyword evidence="1" id="KW-0964">Secreted</keyword>
<dbReference type="GeneID" id="123729829"/>
<comment type="similarity">
    <text evidence="1">Belongs to the ZP domain family. ZPC subfamily.</text>
</comment>
<keyword evidence="1" id="KW-0165">Cleavage on pair of basic residues</keyword>
<comment type="domain">
    <text evidence="1">The ZP domain is involved in the polymerization of the ZP proteins to form the zona pellucida.</text>
</comment>
<comment type="subcellular location">
    <subcellularLocation>
        <location evidence="1">Zona pellucida</location>
    </subcellularLocation>
    <subcellularLocation>
        <location evidence="1">Cell membrane</location>
        <topology evidence="1">Single-pass type I membrane protein</topology>
    </subcellularLocation>
</comment>
<accession>A0ABM3DTL9</accession>
<keyword evidence="1" id="KW-1015">Disulfide bond</keyword>
<keyword evidence="1" id="KW-0472">Membrane</keyword>
<dbReference type="Proteomes" id="UP001652741">
    <property type="component" value="Chromosome ssa23"/>
</dbReference>
<keyword evidence="1" id="KW-1003">Cell membrane</keyword>
<dbReference type="SMART" id="SM00241">
    <property type="entry name" value="ZP"/>
    <property type="match status" value="1"/>
</dbReference>
<keyword evidence="3" id="KW-1185">Reference proteome</keyword>
<protein>
    <recommendedName>
        <fullName evidence="1">Zona pellucida sperm-binding protein 3</fullName>
    </recommendedName>
</protein>